<dbReference type="EMBL" id="QENZ01000004">
    <property type="protein sequence ID" value="PVX50697.1"/>
    <property type="molecule type" value="Genomic_DNA"/>
</dbReference>
<keyword evidence="3" id="KW-1185">Reference proteome</keyword>
<protein>
    <submittedName>
        <fullName evidence="2">Uncharacterized protein</fullName>
    </submittedName>
</protein>
<reference evidence="2 3" key="1">
    <citation type="submission" date="2018-05" db="EMBL/GenBank/DDBJ databases">
        <title>Genomic Encyclopedia of Type Strains, Phase IV (KMG-IV): sequencing the most valuable type-strain genomes for metagenomic binning, comparative biology and taxonomic classification.</title>
        <authorList>
            <person name="Goeker M."/>
        </authorList>
    </citation>
    <scope>NUCLEOTIDE SEQUENCE [LARGE SCALE GENOMIC DNA]</scope>
    <source>
        <strain evidence="2 3">DSM 28579</strain>
    </source>
</reference>
<name>A0A7L4UP78_BALHA</name>
<comment type="caution">
    <text evidence="2">The sequence shown here is derived from an EMBL/GenBank/DDBJ whole genome shotgun (WGS) entry which is preliminary data.</text>
</comment>
<evidence type="ECO:0000313" key="2">
    <source>
        <dbReference type="EMBL" id="PVX50697.1"/>
    </source>
</evidence>
<sequence length="175" mass="19789">MKRVFSILMLAVLCLGFTACSDDDDDKKVTWPEEISDTHSYTKKLLVAEGAGFDIPLEIKLEDFSNVKDFQDKIRTAEAKAESFIKITGVTEGEHNFETLTLRVKGTNIQLVLTNVDKDMTYNGVKTDLPFLDKVVERLAKQKEITLQIKGTSDKKINEDVVLQLNLSALFKMRK</sequence>
<accession>A0A7L4UP78</accession>
<gene>
    <name evidence="2" type="ORF">C7377_1010</name>
</gene>
<feature type="signal peptide" evidence="1">
    <location>
        <begin position="1"/>
        <end position="21"/>
    </location>
</feature>
<dbReference type="Proteomes" id="UP000251835">
    <property type="component" value="Unassembled WGS sequence"/>
</dbReference>
<dbReference type="OrthoDB" id="995759at2"/>
<organism evidence="2 3">
    <name type="scientific">Balneicella halophila</name>
    <dbReference type="NCBI Taxonomy" id="1537566"/>
    <lineage>
        <taxon>Bacteria</taxon>
        <taxon>Pseudomonadati</taxon>
        <taxon>Bacteroidota</taxon>
        <taxon>Bacteroidia</taxon>
        <taxon>Bacteroidales</taxon>
        <taxon>Balneicellaceae</taxon>
        <taxon>Balneicella</taxon>
    </lineage>
</organism>
<evidence type="ECO:0000313" key="3">
    <source>
        <dbReference type="Proteomes" id="UP000251835"/>
    </source>
</evidence>
<feature type="chain" id="PRO_5029566764" evidence="1">
    <location>
        <begin position="22"/>
        <end position="175"/>
    </location>
</feature>
<dbReference type="PROSITE" id="PS51257">
    <property type="entry name" value="PROKAR_LIPOPROTEIN"/>
    <property type="match status" value="1"/>
</dbReference>
<keyword evidence="1" id="KW-0732">Signal</keyword>
<evidence type="ECO:0000256" key="1">
    <source>
        <dbReference type="SAM" id="SignalP"/>
    </source>
</evidence>
<dbReference type="RefSeq" id="WP_116496256.1">
    <property type="nucleotide sequence ID" value="NZ_QENZ01000004.1"/>
</dbReference>
<proteinExistence type="predicted"/>
<dbReference type="AlphaFoldDB" id="A0A7L4UP78"/>